<accession>A0ACC0TZ65</accession>
<evidence type="ECO:0000313" key="2">
    <source>
        <dbReference type="Proteomes" id="UP001207468"/>
    </source>
</evidence>
<sequence>MSELSVKVKLDLSTQGEREPHEKLDTGTKRSSQASQRRGHQSLLVIPEKGGCVVKQGACVGHIGAVAAAVDTEAMAAARVRAVVREGGGVERHGHSNEVFTTAGGGSTCGCGGRGGMVQHGACISSISCGDIVVVGSDYSVGQHCGICFSEVAALRGGITARDRSVRAAWSGSRVVAGTRPGMVADKAEGVVAAAGCAGNTVDVTEEAEAEAAEDETGMETGDKEAAAG</sequence>
<gene>
    <name evidence="1" type="ORF">F5148DRAFT_1151872</name>
</gene>
<name>A0ACC0TZ65_9AGAM</name>
<protein>
    <submittedName>
        <fullName evidence="1">Uncharacterized protein</fullName>
    </submittedName>
</protein>
<comment type="caution">
    <text evidence="1">The sequence shown here is derived from an EMBL/GenBank/DDBJ whole genome shotgun (WGS) entry which is preliminary data.</text>
</comment>
<dbReference type="EMBL" id="JAGFNK010000290">
    <property type="protein sequence ID" value="KAI9453829.1"/>
    <property type="molecule type" value="Genomic_DNA"/>
</dbReference>
<evidence type="ECO:0000313" key="1">
    <source>
        <dbReference type="EMBL" id="KAI9453829.1"/>
    </source>
</evidence>
<keyword evidence="2" id="KW-1185">Reference proteome</keyword>
<organism evidence="1 2">
    <name type="scientific">Russula earlei</name>
    <dbReference type="NCBI Taxonomy" id="71964"/>
    <lineage>
        <taxon>Eukaryota</taxon>
        <taxon>Fungi</taxon>
        <taxon>Dikarya</taxon>
        <taxon>Basidiomycota</taxon>
        <taxon>Agaricomycotina</taxon>
        <taxon>Agaricomycetes</taxon>
        <taxon>Russulales</taxon>
        <taxon>Russulaceae</taxon>
        <taxon>Russula</taxon>
    </lineage>
</organism>
<dbReference type="Proteomes" id="UP001207468">
    <property type="component" value="Unassembled WGS sequence"/>
</dbReference>
<reference evidence="1" key="1">
    <citation type="submission" date="2021-03" db="EMBL/GenBank/DDBJ databases">
        <title>Evolutionary priming and transition to the ectomycorrhizal habit in an iconic lineage of mushroom-forming fungi: is preadaptation a requirement?</title>
        <authorList>
            <consortium name="DOE Joint Genome Institute"/>
            <person name="Looney B.P."/>
            <person name="Miyauchi S."/>
            <person name="Morin E."/>
            <person name="Drula E."/>
            <person name="Courty P.E."/>
            <person name="Chicoki N."/>
            <person name="Fauchery L."/>
            <person name="Kohler A."/>
            <person name="Kuo A."/>
            <person name="LaButti K."/>
            <person name="Pangilinan J."/>
            <person name="Lipzen A."/>
            <person name="Riley R."/>
            <person name="Andreopoulos W."/>
            <person name="He G."/>
            <person name="Johnson J."/>
            <person name="Barry K.W."/>
            <person name="Grigoriev I.V."/>
            <person name="Nagy L."/>
            <person name="Hibbett D."/>
            <person name="Henrissat B."/>
            <person name="Matheny P.B."/>
            <person name="Labbe J."/>
            <person name="Martin A.F."/>
        </authorList>
    </citation>
    <scope>NUCLEOTIDE SEQUENCE</scope>
    <source>
        <strain evidence="1">BPL698</strain>
    </source>
</reference>
<proteinExistence type="predicted"/>